<comment type="caution">
    <text evidence="2">The sequence shown here is derived from an EMBL/GenBank/DDBJ whole genome shotgun (WGS) entry which is preliminary data.</text>
</comment>
<evidence type="ECO:0000313" key="3">
    <source>
        <dbReference type="Proteomes" id="UP001597262"/>
    </source>
</evidence>
<protein>
    <submittedName>
        <fullName evidence="2">Uncharacterized protein</fullName>
    </submittedName>
</protein>
<name>A0ABW3RSQ4_9BACL</name>
<accession>A0ABW3RSQ4</accession>
<sequence length="140" mass="15433">MKIKQVIIVGTMAFVITLSPSLSGYLSSLAYAANPSKPTSFSSPDKTENPRDELNSLLGMSSDQEVYEALLEGQSLADIAESHEQDADRVIDLQVDQMKELLMQRVLQGSLSQEAYEEQVRELPELIANSVHTRYAAITS</sequence>
<dbReference type="EMBL" id="JBHTLM010000002">
    <property type="protein sequence ID" value="MFD1175519.1"/>
    <property type="molecule type" value="Genomic_DNA"/>
</dbReference>
<dbReference type="Proteomes" id="UP001597262">
    <property type="component" value="Unassembled WGS sequence"/>
</dbReference>
<feature type="region of interest" description="Disordered" evidence="1">
    <location>
        <begin position="34"/>
        <end position="53"/>
    </location>
</feature>
<proteinExistence type="predicted"/>
<gene>
    <name evidence="2" type="ORF">ACFQ3W_04280</name>
</gene>
<evidence type="ECO:0000256" key="1">
    <source>
        <dbReference type="SAM" id="MobiDB-lite"/>
    </source>
</evidence>
<dbReference type="RefSeq" id="WP_379316949.1">
    <property type="nucleotide sequence ID" value="NZ_JBHTLM010000002.1"/>
</dbReference>
<organism evidence="2 3">
    <name type="scientific">Paenibacillus puldeungensis</name>
    <dbReference type="NCBI Taxonomy" id="696536"/>
    <lineage>
        <taxon>Bacteria</taxon>
        <taxon>Bacillati</taxon>
        <taxon>Bacillota</taxon>
        <taxon>Bacilli</taxon>
        <taxon>Bacillales</taxon>
        <taxon>Paenibacillaceae</taxon>
        <taxon>Paenibacillus</taxon>
    </lineage>
</organism>
<evidence type="ECO:0000313" key="2">
    <source>
        <dbReference type="EMBL" id="MFD1175519.1"/>
    </source>
</evidence>
<reference evidence="3" key="1">
    <citation type="journal article" date="2019" name="Int. J. Syst. Evol. Microbiol.">
        <title>The Global Catalogue of Microorganisms (GCM) 10K type strain sequencing project: providing services to taxonomists for standard genome sequencing and annotation.</title>
        <authorList>
            <consortium name="The Broad Institute Genomics Platform"/>
            <consortium name="The Broad Institute Genome Sequencing Center for Infectious Disease"/>
            <person name="Wu L."/>
            <person name="Ma J."/>
        </authorList>
    </citation>
    <scope>NUCLEOTIDE SEQUENCE [LARGE SCALE GENOMIC DNA]</scope>
    <source>
        <strain evidence="3">CCUG 59189</strain>
    </source>
</reference>
<keyword evidence="3" id="KW-1185">Reference proteome</keyword>